<dbReference type="STRING" id="709032.Sulku_0014"/>
<dbReference type="HOGENOM" id="CLU_050850_0_0_7"/>
<sequence length="455" mass="50668">MKKVALSALAAVVISGVASADALTLYSDPKTGQVYTTPGEGRVEMGDFVSAKEVDMQMRDLESKGSEYQDKMSKYVNVKSKAKTLEFSGTHYFGLTSASPSTTVSDADGSHTSKYAGTSTGFELRRNYVQVKAYFNDKDYFRVTMDTTKELASSTSYANIYAKYAYLYLDKVLPYTGVEIGIAHRPWIDYEEHNAWHYRSFNKVVLEEKGTATETGVDLVNSADLGVNFKTQTDAFSSEIGIFNGEGYHADKAAANQENDSKLSLEWRLTGHILGSGTKVGKNDRTKDTYANISTYGLISKNHKDDDVDLQGVDSPNEYDRSIYGIHAVYNQPEFLIAAQYFTAKDDKRTQNIATGFDTKDYKGWSVNAEYRPFQDWTVIGRYDNYSIESELNGVDVNDIEGDKIIAGLAYKYNKNVSFIASAKFADEKDKKVAAKSSDTGESKDVYMLTTEVKW</sequence>
<evidence type="ECO:0008006" key="4">
    <source>
        <dbReference type="Google" id="ProtNLM"/>
    </source>
</evidence>
<protein>
    <recommendedName>
        <fullName evidence="4">Porin</fullName>
    </recommendedName>
</protein>
<feature type="chain" id="PRO_5003187382" description="Porin" evidence="1">
    <location>
        <begin position="21"/>
        <end position="455"/>
    </location>
</feature>
<feature type="signal peptide" evidence="1">
    <location>
        <begin position="1"/>
        <end position="20"/>
    </location>
</feature>
<dbReference type="RefSeq" id="WP_013458879.1">
    <property type="nucleotide sequence ID" value="NC_014762.1"/>
</dbReference>
<keyword evidence="1" id="KW-0732">Signal</keyword>
<accession>E4TW66</accession>
<dbReference type="AlphaFoldDB" id="E4TW66"/>
<gene>
    <name evidence="2" type="ordered locus">Sulku_0014</name>
</gene>
<reference evidence="2 3" key="1">
    <citation type="journal article" date="2012" name="Stand. Genomic Sci.">
        <title>Complete genome sequence of the sulfur compounds oxidizing chemolithoautotroph Sulfuricurvum kujiense type strain (YK-1(T)).</title>
        <authorList>
            <person name="Han C."/>
            <person name="Kotsyurbenko O."/>
            <person name="Chertkov O."/>
            <person name="Held B."/>
            <person name="Lapidus A."/>
            <person name="Nolan M."/>
            <person name="Lucas S."/>
            <person name="Hammon N."/>
            <person name="Deshpande S."/>
            <person name="Cheng J.F."/>
            <person name="Tapia R."/>
            <person name="Goodwin L.A."/>
            <person name="Pitluck S."/>
            <person name="Liolios K."/>
            <person name="Pagani I."/>
            <person name="Ivanova N."/>
            <person name="Mavromatis K."/>
            <person name="Mikhailova N."/>
            <person name="Pati A."/>
            <person name="Chen A."/>
            <person name="Palaniappan K."/>
            <person name="Land M."/>
            <person name="Hauser L."/>
            <person name="Chang Y.J."/>
            <person name="Jeffries C.D."/>
            <person name="Brambilla E.M."/>
            <person name="Rohde M."/>
            <person name="Spring S."/>
            <person name="Sikorski J."/>
            <person name="Goker M."/>
            <person name="Woyke T."/>
            <person name="Bristow J."/>
            <person name="Eisen J.A."/>
            <person name="Markowitz V."/>
            <person name="Hugenholtz P."/>
            <person name="Kyrpides N.C."/>
            <person name="Klenk H.P."/>
            <person name="Detter J.C."/>
        </authorList>
    </citation>
    <scope>NUCLEOTIDE SEQUENCE [LARGE SCALE GENOMIC DNA]</scope>
    <source>
        <strain evidence="3">ATCC BAA-921 / DSM 16994 / JCM 11577 / YK-1</strain>
    </source>
</reference>
<name>E4TW66_SULKY</name>
<keyword evidence="3" id="KW-1185">Reference proteome</keyword>
<evidence type="ECO:0000313" key="2">
    <source>
        <dbReference type="EMBL" id="ADR32682.1"/>
    </source>
</evidence>
<evidence type="ECO:0000313" key="3">
    <source>
        <dbReference type="Proteomes" id="UP000008721"/>
    </source>
</evidence>
<organism evidence="2 3">
    <name type="scientific">Sulfuricurvum kujiense (strain ATCC BAA-921 / DSM 16994 / JCM 11577 / YK-1)</name>
    <dbReference type="NCBI Taxonomy" id="709032"/>
    <lineage>
        <taxon>Bacteria</taxon>
        <taxon>Pseudomonadati</taxon>
        <taxon>Campylobacterota</taxon>
        <taxon>Epsilonproteobacteria</taxon>
        <taxon>Campylobacterales</taxon>
        <taxon>Sulfurimonadaceae</taxon>
        <taxon>Sulfuricurvum</taxon>
    </lineage>
</organism>
<dbReference type="OrthoDB" id="5289600at2"/>
<dbReference type="Gene3D" id="2.40.160.10">
    <property type="entry name" value="Porin"/>
    <property type="match status" value="1"/>
</dbReference>
<dbReference type="Proteomes" id="UP000008721">
    <property type="component" value="Chromosome"/>
</dbReference>
<evidence type="ECO:0000256" key="1">
    <source>
        <dbReference type="SAM" id="SignalP"/>
    </source>
</evidence>
<dbReference type="eggNOG" id="COG3203">
    <property type="taxonomic scope" value="Bacteria"/>
</dbReference>
<proteinExistence type="predicted"/>
<dbReference type="KEGG" id="sku:Sulku_0014"/>
<dbReference type="SUPFAM" id="SSF56935">
    <property type="entry name" value="Porins"/>
    <property type="match status" value="1"/>
</dbReference>
<dbReference type="InterPro" id="IPR023614">
    <property type="entry name" value="Porin_dom_sf"/>
</dbReference>
<dbReference type="EMBL" id="CP002355">
    <property type="protein sequence ID" value="ADR32682.1"/>
    <property type="molecule type" value="Genomic_DNA"/>
</dbReference>